<dbReference type="EMBL" id="JAINUG010000261">
    <property type="protein sequence ID" value="KAJ8384946.1"/>
    <property type="molecule type" value="Genomic_DNA"/>
</dbReference>
<organism evidence="3 4">
    <name type="scientific">Aldrovandia affinis</name>
    <dbReference type="NCBI Taxonomy" id="143900"/>
    <lineage>
        <taxon>Eukaryota</taxon>
        <taxon>Metazoa</taxon>
        <taxon>Chordata</taxon>
        <taxon>Craniata</taxon>
        <taxon>Vertebrata</taxon>
        <taxon>Euteleostomi</taxon>
        <taxon>Actinopterygii</taxon>
        <taxon>Neopterygii</taxon>
        <taxon>Teleostei</taxon>
        <taxon>Notacanthiformes</taxon>
        <taxon>Halosauridae</taxon>
        <taxon>Aldrovandia</taxon>
    </lineage>
</organism>
<evidence type="ECO:0000256" key="1">
    <source>
        <dbReference type="SAM" id="MobiDB-lite"/>
    </source>
</evidence>
<dbReference type="Proteomes" id="UP001221898">
    <property type="component" value="Unassembled WGS sequence"/>
</dbReference>
<proteinExistence type="predicted"/>
<evidence type="ECO:0000313" key="4">
    <source>
        <dbReference type="Proteomes" id="UP001221898"/>
    </source>
</evidence>
<sequence>MDMLDSSVLTSFIFLTAHLLAAAGVWFYRRRRAQLSDRDALLIVRVHWSVLHPLGWRSCGAGPCPVGTRKEGSPGLPSISSNAPRSRSAPGGEQDYSLDFSGPGARSRAVHIETACPRSAASAGANRPLGPSDRVGDIIREGRGPEPAALPFS</sequence>
<comment type="caution">
    <text evidence="3">The sequence shown here is derived from an EMBL/GenBank/DDBJ whole genome shotgun (WGS) entry which is preliminary data.</text>
</comment>
<feature type="region of interest" description="Disordered" evidence="1">
    <location>
        <begin position="62"/>
        <end position="153"/>
    </location>
</feature>
<feature type="transmembrane region" description="Helical" evidence="2">
    <location>
        <begin position="6"/>
        <end position="28"/>
    </location>
</feature>
<accession>A0AAD7RIP7</accession>
<keyword evidence="2" id="KW-0812">Transmembrane</keyword>
<keyword evidence="4" id="KW-1185">Reference proteome</keyword>
<keyword evidence="2" id="KW-1133">Transmembrane helix</keyword>
<dbReference type="AlphaFoldDB" id="A0AAD7RIP7"/>
<name>A0AAD7RIP7_9TELE</name>
<feature type="compositionally biased region" description="Basic and acidic residues" evidence="1">
    <location>
        <begin position="134"/>
        <end position="144"/>
    </location>
</feature>
<evidence type="ECO:0000256" key="2">
    <source>
        <dbReference type="SAM" id="Phobius"/>
    </source>
</evidence>
<protein>
    <submittedName>
        <fullName evidence="3">Uncharacterized protein</fullName>
    </submittedName>
</protein>
<keyword evidence="2" id="KW-0472">Membrane</keyword>
<evidence type="ECO:0000313" key="3">
    <source>
        <dbReference type="EMBL" id="KAJ8384946.1"/>
    </source>
</evidence>
<reference evidence="3" key="1">
    <citation type="journal article" date="2023" name="Science">
        <title>Genome structures resolve the early diversification of teleost fishes.</title>
        <authorList>
            <person name="Parey E."/>
            <person name="Louis A."/>
            <person name="Montfort J."/>
            <person name="Bouchez O."/>
            <person name="Roques C."/>
            <person name="Iampietro C."/>
            <person name="Lluch J."/>
            <person name="Castinel A."/>
            <person name="Donnadieu C."/>
            <person name="Desvignes T."/>
            <person name="Floi Bucao C."/>
            <person name="Jouanno E."/>
            <person name="Wen M."/>
            <person name="Mejri S."/>
            <person name="Dirks R."/>
            <person name="Jansen H."/>
            <person name="Henkel C."/>
            <person name="Chen W.J."/>
            <person name="Zahm M."/>
            <person name="Cabau C."/>
            <person name="Klopp C."/>
            <person name="Thompson A.W."/>
            <person name="Robinson-Rechavi M."/>
            <person name="Braasch I."/>
            <person name="Lecointre G."/>
            <person name="Bobe J."/>
            <person name="Postlethwait J.H."/>
            <person name="Berthelot C."/>
            <person name="Roest Crollius H."/>
            <person name="Guiguen Y."/>
        </authorList>
    </citation>
    <scope>NUCLEOTIDE SEQUENCE</scope>
    <source>
        <strain evidence="3">NC1722</strain>
    </source>
</reference>
<gene>
    <name evidence="3" type="ORF">AAFF_G00196120</name>
</gene>